<dbReference type="Gene3D" id="3.30.70.1290">
    <property type="entry name" value="Transposase IS200-like"/>
    <property type="match status" value="1"/>
</dbReference>
<dbReference type="SUPFAM" id="SSF143422">
    <property type="entry name" value="Transposase IS200-like"/>
    <property type="match status" value="1"/>
</dbReference>
<dbReference type="GO" id="GO:0006313">
    <property type="term" value="P:DNA transposition"/>
    <property type="evidence" value="ECO:0007669"/>
    <property type="project" value="InterPro"/>
</dbReference>
<dbReference type="InterPro" id="IPR052715">
    <property type="entry name" value="RAYT_transposase"/>
</dbReference>
<gene>
    <name evidence="2" type="ORF">N5D93_11715</name>
</gene>
<evidence type="ECO:0000259" key="1">
    <source>
        <dbReference type="SMART" id="SM01321"/>
    </source>
</evidence>
<dbReference type="RefSeq" id="WP_279995228.1">
    <property type="nucleotide sequence ID" value="NZ_JAOCDZ010000007.1"/>
</dbReference>
<reference evidence="2" key="1">
    <citation type="submission" date="2022-09" db="EMBL/GenBank/DDBJ databases">
        <title>Intensive care unit water sources are persistently colonized with multi-drug resistant bacteria and are the site of extensive horizontal gene transfer of antibiotic resistance genes.</title>
        <authorList>
            <person name="Diorio-Toth L."/>
        </authorList>
    </citation>
    <scope>NUCLEOTIDE SEQUENCE</scope>
    <source>
        <strain evidence="2">GD03843</strain>
    </source>
</reference>
<dbReference type="GO" id="GO:0004803">
    <property type="term" value="F:transposase activity"/>
    <property type="evidence" value="ECO:0007669"/>
    <property type="project" value="InterPro"/>
</dbReference>
<organism evidence="2 3">
    <name type="scientific">Achromobacter spanius</name>
    <dbReference type="NCBI Taxonomy" id="217203"/>
    <lineage>
        <taxon>Bacteria</taxon>
        <taxon>Pseudomonadati</taxon>
        <taxon>Pseudomonadota</taxon>
        <taxon>Betaproteobacteria</taxon>
        <taxon>Burkholderiales</taxon>
        <taxon>Alcaligenaceae</taxon>
        <taxon>Achromobacter</taxon>
    </lineage>
</organism>
<dbReference type="InterPro" id="IPR036515">
    <property type="entry name" value="Transposase_17_sf"/>
</dbReference>
<sequence length="176" mass="20829">MTAYRRLYIPGGTYFFTVAVLAREHHDLIPHASWLKACIRAEQQIAPFAVLAAVLLPDHLHMIRRLPDNDADCSGRWRRIKARFSRALRPYHVRRSVYRKGERGIWQRRFWEHVIRDERELSACIHYIHMNPIKHGHVATPDAWEHTTFHAWQQRQIAWHSACRHTHRSRPAPAAS</sequence>
<dbReference type="NCBIfam" id="NF047646">
    <property type="entry name" value="REP_Tyr_transpos"/>
    <property type="match status" value="1"/>
</dbReference>
<dbReference type="GO" id="GO:0043565">
    <property type="term" value="F:sequence-specific DNA binding"/>
    <property type="evidence" value="ECO:0007669"/>
    <property type="project" value="TreeGrafter"/>
</dbReference>
<evidence type="ECO:0000313" key="3">
    <source>
        <dbReference type="Proteomes" id="UP001161094"/>
    </source>
</evidence>
<dbReference type="InterPro" id="IPR002686">
    <property type="entry name" value="Transposase_17"/>
</dbReference>
<accession>A0AA42IZH1</accession>
<name>A0AA42IZH1_9BURK</name>
<protein>
    <submittedName>
        <fullName evidence="2">Transposase</fullName>
    </submittedName>
</protein>
<dbReference type="PANTHER" id="PTHR36966">
    <property type="entry name" value="REP-ASSOCIATED TYROSINE TRANSPOSASE"/>
    <property type="match status" value="1"/>
</dbReference>
<dbReference type="PANTHER" id="PTHR36966:SF1">
    <property type="entry name" value="REP-ASSOCIATED TYROSINE TRANSPOSASE"/>
    <property type="match status" value="1"/>
</dbReference>
<evidence type="ECO:0000313" key="2">
    <source>
        <dbReference type="EMBL" id="MDH0736481.1"/>
    </source>
</evidence>
<dbReference type="EMBL" id="JAOCDZ010000007">
    <property type="protein sequence ID" value="MDH0736481.1"/>
    <property type="molecule type" value="Genomic_DNA"/>
</dbReference>
<dbReference type="SMART" id="SM01321">
    <property type="entry name" value="Y1_Tnp"/>
    <property type="match status" value="1"/>
</dbReference>
<dbReference type="AlphaFoldDB" id="A0AA42IZH1"/>
<proteinExistence type="predicted"/>
<feature type="domain" description="Transposase IS200-like" evidence="1">
    <location>
        <begin position="9"/>
        <end position="131"/>
    </location>
</feature>
<dbReference type="Proteomes" id="UP001161094">
    <property type="component" value="Unassembled WGS sequence"/>
</dbReference>
<comment type="caution">
    <text evidence="2">The sequence shown here is derived from an EMBL/GenBank/DDBJ whole genome shotgun (WGS) entry which is preliminary data.</text>
</comment>